<reference evidence="6" key="2">
    <citation type="submission" date="2020-11" db="EMBL/GenBank/DDBJ databases">
        <authorList>
            <person name="McCartney M.A."/>
            <person name="Auch B."/>
            <person name="Kono T."/>
            <person name="Mallez S."/>
            <person name="Becker A."/>
            <person name="Gohl D.M."/>
            <person name="Silverstein K.A.T."/>
            <person name="Koren S."/>
            <person name="Bechman K.B."/>
            <person name="Herman A."/>
            <person name="Abrahante J.E."/>
            <person name="Garbe J."/>
        </authorList>
    </citation>
    <scope>NUCLEOTIDE SEQUENCE</scope>
    <source>
        <strain evidence="6">Duluth1</strain>
        <tissue evidence="6">Whole animal</tissue>
    </source>
</reference>
<evidence type="ECO:0000313" key="6">
    <source>
        <dbReference type="EMBL" id="KAH3817378.1"/>
    </source>
</evidence>
<dbReference type="AlphaFoldDB" id="A0A9D4GKY6"/>
<gene>
    <name evidence="6" type="ORF">DPMN_118912</name>
</gene>
<comment type="similarity">
    <text evidence="5">Belongs to the group II decarboxylase family.</text>
</comment>
<evidence type="ECO:0008006" key="8">
    <source>
        <dbReference type="Google" id="ProtNLM"/>
    </source>
</evidence>
<dbReference type="Pfam" id="PF00282">
    <property type="entry name" value="Pyridoxal_deC"/>
    <property type="match status" value="1"/>
</dbReference>
<organism evidence="6 7">
    <name type="scientific">Dreissena polymorpha</name>
    <name type="common">Zebra mussel</name>
    <name type="synonym">Mytilus polymorpha</name>
    <dbReference type="NCBI Taxonomy" id="45954"/>
    <lineage>
        <taxon>Eukaryota</taxon>
        <taxon>Metazoa</taxon>
        <taxon>Spiralia</taxon>
        <taxon>Lophotrochozoa</taxon>
        <taxon>Mollusca</taxon>
        <taxon>Bivalvia</taxon>
        <taxon>Autobranchia</taxon>
        <taxon>Heteroconchia</taxon>
        <taxon>Euheterodonta</taxon>
        <taxon>Imparidentia</taxon>
        <taxon>Neoheterodontei</taxon>
        <taxon>Myida</taxon>
        <taxon>Dreissenoidea</taxon>
        <taxon>Dreissenidae</taxon>
        <taxon>Dreissena</taxon>
    </lineage>
</organism>
<evidence type="ECO:0000256" key="2">
    <source>
        <dbReference type="ARBA" id="ARBA00022793"/>
    </source>
</evidence>
<dbReference type="PANTHER" id="PTHR11999">
    <property type="entry name" value="GROUP II PYRIDOXAL-5-PHOSPHATE DECARBOXYLASE"/>
    <property type="match status" value="1"/>
</dbReference>
<dbReference type="GO" id="GO:0016831">
    <property type="term" value="F:carboxy-lyase activity"/>
    <property type="evidence" value="ECO:0007669"/>
    <property type="project" value="UniProtKB-KW"/>
</dbReference>
<dbReference type="EMBL" id="JAIWYP010000005">
    <property type="protein sequence ID" value="KAH3817378.1"/>
    <property type="molecule type" value="Genomic_DNA"/>
</dbReference>
<evidence type="ECO:0000256" key="1">
    <source>
        <dbReference type="ARBA" id="ARBA00001933"/>
    </source>
</evidence>
<evidence type="ECO:0000256" key="5">
    <source>
        <dbReference type="RuleBase" id="RU000382"/>
    </source>
</evidence>
<proteinExistence type="inferred from homology"/>
<dbReference type="InterPro" id="IPR002129">
    <property type="entry name" value="PyrdxlP-dep_de-COase"/>
</dbReference>
<dbReference type="GO" id="GO:0030170">
    <property type="term" value="F:pyridoxal phosphate binding"/>
    <property type="evidence" value="ECO:0007669"/>
    <property type="project" value="InterPro"/>
</dbReference>
<accession>A0A9D4GKY6</accession>
<dbReference type="PANTHER" id="PTHR11999:SF70">
    <property type="entry name" value="MIP05841P"/>
    <property type="match status" value="1"/>
</dbReference>
<reference evidence="6" key="1">
    <citation type="journal article" date="2019" name="bioRxiv">
        <title>The Genome of the Zebra Mussel, Dreissena polymorpha: A Resource for Invasive Species Research.</title>
        <authorList>
            <person name="McCartney M.A."/>
            <person name="Auch B."/>
            <person name="Kono T."/>
            <person name="Mallez S."/>
            <person name="Zhang Y."/>
            <person name="Obille A."/>
            <person name="Becker A."/>
            <person name="Abrahante J.E."/>
            <person name="Garbe J."/>
            <person name="Badalamenti J.P."/>
            <person name="Herman A."/>
            <person name="Mangelson H."/>
            <person name="Liachko I."/>
            <person name="Sullivan S."/>
            <person name="Sone E.D."/>
            <person name="Koren S."/>
            <person name="Silverstein K.A.T."/>
            <person name="Beckman K.B."/>
            <person name="Gohl D.M."/>
        </authorList>
    </citation>
    <scope>NUCLEOTIDE SEQUENCE</scope>
    <source>
        <strain evidence="6">Duluth1</strain>
        <tissue evidence="6">Whole animal</tissue>
    </source>
</reference>
<comment type="cofactor">
    <cofactor evidence="1 5">
        <name>pyridoxal 5'-phosphate</name>
        <dbReference type="ChEBI" id="CHEBI:597326"/>
    </cofactor>
</comment>
<name>A0A9D4GKY6_DREPO</name>
<comment type="caution">
    <text evidence="6">The sequence shown here is derived from an EMBL/GenBank/DDBJ whole genome shotgun (WGS) entry which is preliminary data.</text>
</comment>
<sequence>MQVCATLGTTGCCSFDNIAELGEVCDKENVWLHIDAAYAGNALICPEFQHLLSGVHVSPCGLLTLCMLGNLSSAKMSSA</sequence>
<dbReference type="GO" id="GO:0019752">
    <property type="term" value="P:carboxylic acid metabolic process"/>
    <property type="evidence" value="ECO:0007669"/>
    <property type="project" value="InterPro"/>
</dbReference>
<evidence type="ECO:0000256" key="3">
    <source>
        <dbReference type="ARBA" id="ARBA00022898"/>
    </source>
</evidence>
<dbReference type="InterPro" id="IPR010977">
    <property type="entry name" value="Aromatic_deC"/>
</dbReference>
<dbReference type="GO" id="GO:0005737">
    <property type="term" value="C:cytoplasm"/>
    <property type="evidence" value="ECO:0007669"/>
    <property type="project" value="TreeGrafter"/>
</dbReference>
<keyword evidence="2" id="KW-0210">Decarboxylase</keyword>
<protein>
    <recommendedName>
        <fullName evidence="8">Dopa decarboxylase</fullName>
    </recommendedName>
</protein>
<keyword evidence="3 5" id="KW-0663">Pyridoxal phosphate</keyword>
<dbReference type="SUPFAM" id="SSF53383">
    <property type="entry name" value="PLP-dependent transferases"/>
    <property type="match status" value="1"/>
</dbReference>
<dbReference type="Gene3D" id="3.40.640.10">
    <property type="entry name" value="Type I PLP-dependent aspartate aminotransferase-like (Major domain)"/>
    <property type="match status" value="1"/>
</dbReference>
<dbReference type="Proteomes" id="UP000828390">
    <property type="component" value="Unassembled WGS sequence"/>
</dbReference>
<dbReference type="InterPro" id="IPR015421">
    <property type="entry name" value="PyrdxlP-dep_Trfase_major"/>
</dbReference>
<keyword evidence="7" id="KW-1185">Reference proteome</keyword>
<evidence type="ECO:0000256" key="4">
    <source>
        <dbReference type="ARBA" id="ARBA00023239"/>
    </source>
</evidence>
<evidence type="ECO:0000313" key="7">
    <source>
        <dbReference type="Proteomes" id="UP000828390"/>
    </source>
</evidence>
<keyword evidence="4 5" id="KW-0456">Lyase</keyword>
<dbReference type="InterPro" id="IPR015424">
    <property type="entry name" value="PyrdxlP-dep_Trfase"/>
</dbReference>